<evidence type="ECO:0000256" key="5">
    <source>
        <dbReference type="PIRSR" id="PIRSR604254-1"/>
    </source>
</evidence>
<dbReference type="GO" id="GO:0046872">
    <property type="term" value="F:metal ion binding"/>
    <property type="evidence" value="ECO:0007669"/>
    <property type="project" value="UniProtKB-KW"/>
</dbReference>
<feature type="transmembrane region" description="Helical" evidence="6">
    <location>
        <begin position="305"/>
        <end position="326"/>
    </location>
</feature>
<comment type="subcellular location">
    <subcellularLocation>
        <location evidence="1">Membrane</location>
        <topology evidence="1">Multi-pass membrane protein</topology>
    </subcellularLocation>
</comment>
<evidence type="ECO:0000256" key="6">
    <source>
        <dbReference type="SAM" id="Phobius"/>
    </source>
</evidence>
<proteinExistence type="predicted"/>
<dbReference type="InterPro" id="IPR004254">
    <property type="entry name" value="AdipoR/HlyIII-related"/>
</dbReference>
<sequence>MNGDLLGSVDKFIESIELKLDHIESFFVTKQEGKSHHANGDSDDEESYAMLQNLYDTLITIKNSVFSSSTNLESFSTILDEHYGGLLSTIETPETSGFQEQLLTALHFLDAKINQFNSMVEAEAKYLLQDSNAFEASKLSTEDAIKAFEVKFHNYEQAIVEGSQRLLHYHELPFPWRENPFIIHGYRFQSNHLHALKSVCSCHNETSNIWTHLFGAMLMTYILFVSYPQSDLYKIGTTTDHAVMFMYLCASIFCMGSSSMWHTFNGTANMYLRKKFVCVDYTGITVLVSAAVITTEYAALYHHPVLQAGFMTFSVLCCIGGFFFNWSSYFDRPESKPFRIAFFITLSSMGLAAFNVLAWEKGLTHALSYYLPLIRSFIWYLTGVVFYSSLIPECFRTDVIIDKRLPSEETWSSKEVYDQLDTYFVKEPAHTDKRSSFSSLWWVDYVFASHNIWHIFVLMGALGHYTGVYEMFCNIPNNA</sequence>
<dbReference type="EMBL" id="LK052904">
    <property type="protein sequence ID" value="CDR45664.1"/>
    <property type="molecule type" value="Genomic_DNA"/>
</dbReference>
<feature type="binding site" evidence="5">
    <location>
        <position position="262"/>
    </location>
    <ligand>
        <name>Zn(2+)</name>
        <dbReference type="ChEBI" id="CHEBI:29105"/>
    </ligand>
</feature>
<keyword evidence="5" id="KW-0862">Zinc</keyword>
<protein>
    <submittedName>
        <fullName evidence="7">CYFA0S19e01552g1_1</fullName>
    </submittedName>
</protein>
<dbReference type="GO" id="GO:0016020">
    <property type="term" value="C:membrane"/>
    <property type="evidence" value="ECO:0007669"/>
    <property type="project" value="UniProtKB-SubCell"/>
</dbReference>
<name>A0A061B6X9_CYBFA</name>
<evidence type="ECO:0000256" key="4">
    <source>
        <dbReference type="ARBA" id="ARBA00023136"/>
    </source>
</evidence>
<keyword evidence="4 6" id="KW-0472">Membrane</keyword>
<feature type="transmembrane region" description="Helical" evidence="6">
    <location>
        <begin position="207"/>
        <end position="224"/>
    </location>
</feature>
<organism evidence="7">
    <name type="scientific">Cyberlindnera fabianii</name>
    <name type="common">Yeast</name>
    <name type="synonym">Hansenula fabianii</name>
    <dbReference type="NCBI Taxonomy" id="36022"/>
    <lineage>
        <taxon>Eukaryota</taxon>
        <taxon>Fungi</taxon>
        <taxon>Dikarya</taxon>
        <taxon>Ascomycota</taxon>
        <taxon>Saccharomycotina</taxon>
        <taxon>Saccharomycetes</taxon>
        <taxon>Phaffomycetales</taxon>
        <taxon>Phaffomycetaceae</taxon>
        <taxon>Cyberlindnera</taxon>
    </lineage>
</organism>
<evidence type="ECO:0000313" key="7">
    <source>
        <dbReference type="EMBL" id="CDR45664.1"/>
    </source>
</evidence>
<dbReference type="Pfam" id="PF03006">
    <property type="entry name" value="HlyIII"/>
    <property type="match status" value="1"/>
</dbReference>
<evidence type="ECO:0000256" key="3">
    <source>
        <dbReference type="ARBA" id="ARBA00022989"/>
    </source>
</evidence>
<feature type="transmembrane region" description="Helical" evidence="6">
    <location>
        <begin position="276"/>
        <end position="299"/>
    </location>
</feature>
<dbReference type="VEuPathDB" id="FungiDB:BON22_0964"/>
<evidence type="ECO:0000256" key="2">
    <source>
        <dbReference type="ARBA" id="ARBA00022692"/>
    </source>
</evidence>
<reference evidence="7" key="1">
    <citation type="journal article" date="2014" name="Genome Announc.">
        <title>Genome sequence of the yeast Cyberlindnera fabianii (Hansenula fabianii).</title>
        <authorList>
            <person name="Freel K.C."/>
            <person name="Sarilar V."/>
            <person name="Neuveglise C."/>
            <person name="Devillers H."/>
            <person name="Friedrich A."/>
            <person name="Schacherer J."/>
        </authorList>
    </citation>
    <scope>NUCLEOTIDE SEQUENCE</scope>
    <source>
        <strain evidence="7">YJS4271</strain>
    </source>
</reference>
<keyword evidence="5" id="KW-0479">Metal-binding</keyword>
<keyword evidence="2 6" id="KW-0812">Transmembrane</keyword>
<dbReference type="PANTHER" id="PTHR20855:SF97">
    <property type="entry name" value="ADIPOR-LIKE RECEPTOR IZH3-RELATED"/>
    <property type="match status" value="1"/>
</dbReference>
<dbReference type="AlphaFoldDB" id="A0A061B6X9"/>
<dbReference type="GO" id="GO:0006882">
    <property type="term" value="P:intracellular zinc ion homeostasis"/>
    <property type="evidence" value="ECO:0007669"/>
    <property type="project" value="TreeGrafter"/>
</dbReference>
<gene>
    <name evidence="7" type="ORF">CYFA0S_19e01552g</name>
</gene>
<dbReference type="PhylomeDB" id="A0A061B6X9"/>
<feature type="transmembrane region" description="Helical" evidence="6">
    <location>
        <begin position="244"/>
        <end position="264"/>
    </location>
</feature>
<feature type="transmembrane region" description="Helical" evidence="6">
    <location>
        <begin position="377"/>
        <end position="395"/>
    </location>
</feature>
<keyword evidence="3 6" id="KW-1133">Transmembrane helix</keyword>
<dbReference type="OrthoDB" id="5585746at2759"/>
<dbReference type="PANTHER" id="PTHR20855">
    <property type="entry name" value="ADIPOR/PROGESTIN RECEPTOR-RELATED"/>
    <property type="match status" value="1"/>
</dbReference>
<dbReference type="GO" id="GO:0038023">
    <property type="term" value="F:signaling receptor activity"/>
    <property type="evidence" value="ECO:0007669"/>
    <property type="project" value="TreeGrafter"/>
</dbReference>
<feature type="transmembrane region" description="Helical" evidence="6">
    <location>
        <begin position="338"/>
        <end position="357"/>
    </location>
</feature>
<evidence type="ECO:0000256" key="1">
    <source>
        <dbReference type="ARBA" id="ARBA00004141"/>
    </source>
</evidence>
<accession>A0A061B6X9</accession>